<dbReference type="GO" id="GO:0035438">
    <property type="term" value="F:cyclic-di-GMP binding"/>
    <property type="evidence" value="ECO:0007669"/>
    <property type="project" value="TreeGrafter"/>
</dbReference>
<evidence type="ECO:0000259" key="1">
    <source>
        <dbReference type="Pfam" id="PF15009"/>
    </source>
</evidence>
<protein>
    <recommendedName>
        <fullName evidence="1">STING ligand-binding domain-containing protein</fullName>
    </recommendedName>
</protein>
<dbReference type="GO" id="GO:0045087">
    <property type="term" value="P:innate immune response"/>
    <property type="evidence" value="ECO:0007669"/>
    <property type="project" value="TreeGrafter"/>
</dbReference>
<dbReference type="GO" id="GO:0005776">
    <property type="term" value="C:autophagosome"/>
    <property type="evidence" value="ECO:0007669"/>
    <property type="project" value="TreeGrafter"/>
</dbReference>
<dbReference type="GO" id="GO:0032481">
    <property type="term" value="P:positive regulation of type I interferon production"/>
    <property type="evidence" value="ECO:0007669"/>
    <property type="project" value="InterPro"/>
</dbReference>
<dbReference type="InterPro" id="IPR055432">
    <property type="entry name" value="STING_LBD"/>
</dbReference>
<name>A0A1B0D9K3_PHLPP</name>
<accession>A0A1B0D9K3</accession>
<dbReference type="VEuPathDB" id="VectorBase:PPAPM1_002814"/>
<dbReference type="EMBL" id="AJVK01028284">
    <property type="status" value="NOT_ANNOTATED_CDS"/>
    <property type="molecule type" value="Genomic_DNA"/>
</dbReference>
<proteinExistence type="predicted"/>
<dbReference type="GO" id="GO:0061709">
    <property type="term" value="P:reticulophagy"/>
    <property type="evidence" value="ECO:0007669"/>
    <property type="project" value="TreeGrafter"/>
</dbReference>
<dbReference type="PANTHER" id="PTHR34339">
    <property type="entry name" value="STIMULATOR OF INTERFERON GENES PROTEIN"/>
    <property type="match status" value="1"/>
</dbReference>
<dbReference type="GO" id="GO:0002218">
    <property type="term" value="P:activation of innate immune response"/>
    <property type="evidence" value="ECO:0007669"/>
    <property type="project" value="InterPro"/>
</dbReference>
<reference evidence="2" key="1">
    <citation type="submission" date="2022-08" db="UniProtKB">
        <authorList>
            <consortium name="EnsemblMetazoa"/>
        </authorList>
    </citation>
    <scope>IDENTIFICATION</scope>
    <source>
        <strain evidence="2">Israel</strain>
    </source>
</reference>
<dbReference type="VEuPathDB" id="VectorBase:PPAI004315"/>
<organism evidence="2 3">
    <name type="scientific">Phlebotomus papatasi</name>
    <name type="common">Sandfly</name>
    <dbReference type="NCBI Taxonomy" id="29031"/>
    <lineage>
        <taxon>Eukaryota</taxon>
        <taxon>Metazoa</taxon>
        <taxon>Ecdysozoa</taxon>
        <taxon>Arthropoda</taxon>
        <taxon>Hexapoda</taxon>
        <taxon>Insecta</taxon>
        <taxon>Pterygota</taxon>
        <taxon>Neoptera</taxon>
        <taxon>Endopterygota</taxon>
        <taxon>Diptera</taxon>
        <taxon>Nematocera</taxon>
        <taxon>Psychodoidea</taxon>
        <taxon>Psychodidae</taxon>
        <taxon>Phlebotomus</taxon>
        <taxon>Phlebotomus</taxon>
    </lineage>
</organism>
<keyword evidence="3" id="KW-1185">Reference proteome</keyword>
<dbReference type="GO" id="GO:0061507">
    <property type="term" value="F:2',3'-cyclic GMP-AMP binding"/>
    <property type="evidence" value="ECO:0007669"/>
    <property type="project" value="TreeGrafter"/>
</dbReference>
<dbReference type="GO" id="GO:0005789">
    <property type="term" value="C:endoplasmic reticulum membrane"/>
    <property type="evidence" value="ECO:0007669"/>
    <property type="project" value="TreeGrafter"/>
</dbReference>
<dbReference type="Proteomes" id="UP000092462">
    <property type="component" value="Unassembled WGS sequence"/>
</dbReference>
<dbReference type="AlphaFoldDB" id="A0A1B0D9K3"/>
<dbReference type="InterPro" id="IPR029158">
    <property type="entry name" value="STING"/>
</dbReference>
<dbReference type="EnsemblMetazoa" id="PPAI004315-RA">
    <property type="protein sequence ID" value="PPAI004315-PA"/>
    <property type="gene ID" value="PPAI004315"/>
</dbReference>
<evidence type="ECO:0000313" key="3">
    <source>
        <dbReference type="Proteomes" id="UP000092462"/>
    </source>
</evidence>
<evidence type="ECO:0000313" key="2">
    <source>
        <dbReference type="EnsemblMetazoa" id="PPAI004315-PA"/>
    </source>
</evidence>
<sequence length="284" mass="32736">MQVDSMESIDIPGTFEIVGTLGTFLSFGDLIWRLTQFASEIIYHRDKYDNIRQIAELTFSGCFWTVAVLVIQIFTRIYTENFADLCDLAWKCFLFVPLYCLVQWHNSNSLYSTTIGLRKSRGLDCGTSLANSFFYGYLNIILANKGDGNKGIVERIQDFESTEHIEIPVKKLFILLPKSLYSHPLFNDCSENIIKIHNLEFIIRDRAGTTNRHYSNTVYKLLPKKYFVVAEAATPLLTFYETIKHNGDLRCFAPEVFDKFYHKLQNLLNSCPACRNLVVLVPYN</sequence>
<dbReference type="InterPro" id="IPR038623">
    <property type="entry name" value="STING_C_sf"/>
</dbReference>
<dbReference type="Gene3D" id="3.40.50.12100">
    <property type="entry name" value="Stimulator of interferon genes protein"/>
    <property type="match status" value="1"/>
</dbReference>
<feature type="domain" description="STING ligand-binding" evidence="1">
    <location>
        <begin position="124"/>
        <end position="284"/>
    </location>
</feature>
<dbReference type="GO" id="GO:0016239">
    <property type="term" value="P:positive regulation of macroautophagy"/>
    <property type="evidence" value="ECO:0007669"/>
    <property type="project" value="TreeGrafter"/>
</dbReference>
<dbReference type="PANTHER" id="PTHR34339:SF1">
    <property type="entry name" value="STIMULATOR OF INTERFERON GENES PROTEIN"/>
    <property type="match status" value="1"/>
</dbReference>
<dbReference type="Pfam" id="PF15009">
    <property type="entry name" value="STING_LBD"/>
    <property type="match status" value="1"/>
</dbReference>
<dbReference type="GO" id="GO:0000045">
    <property type="term" value="P:autophagosome assembly"/>
    <property type="evidence" value="ECO:0007669"/>
    <property type="project" value="TreeGrafter"/>
</dbReference>